<name>A0ABV6YD71_9HYPH</name>
<gene>
    <name evidence="1" type="ORF">ACETIH_20775</name>
</gene>
<sequence>MPGCSAHGDESASGFKMIETYTRLGSILVVALSLSTASLALDNESTEPPPPISTNGGPITRPPLGLASQYRCAHGVTDQFDKMQNGSWYENGELRYSSGSFSHPLGVREHDWIYGWRYTKADHNIGPIPDFPDQPGGNNHFQGLIRFGNPWAGWNFIVCSGGDWHYDFEGGSHLFFAHLPSREDTHIYPFTSGWAQTSKSNFSYDSWWRWNMPDGRDHIYHKVRLDNKAEGPNKPGYWHAGGIQEYEGIMAVALEDGDWNVGKIVFVDVSNPWKPYKIDGLEIKTPRKIGAAAITRNRDNHWVVATWVDYEMTFYISRTPDIRSGFIHLGIGASDSGYNHTKIPGPGSIDSSLGRYQSISLINGCDGRFYIAATNNDGLFGSSVIGTNWIDIYGLFPGDGVPGRYFIRKIWKKKFVLSDRVAGPKFADFNMAAGIHVSINGKIMMYASDGWRDMSNTGARWLSFREFAAP</sequence>
<comment type="caution">
    <text evidence="1">The sequence shown here is derived from an EMBL/GenBank/DDBJ whole genome shotgun (WGS) entry which is preliminary data.</text>
</comment>
<protein>
    <recommendedName>
        <fullName evidence="3">Hemopexin</fullName>
    </recommendedName>
</protein>
<evidence type="ECO:0008006" key="3">
    <source>
        <dbReference type="Google" id="ProtNLM"/>
    </source>
</evidence>
<keyword evidence="2" id="KW-1185">Reference proteome</keyword>
<evidence type="ECO:0000313" key="2">
    <source>
        <dbReference type="Proteomes" id="UP001593940"/>
    </source>
</evidence>
<reference evidence="1 2" key="1">
    <citation type="submission" date="2024-09" db="EMBL/GenBank/DDBJ databases">
        <title>Nodulacao em especies de Leguminosae Basais da Amazonia e Caracterizacao dos Rizobios e Bacterias Associadas aos Nodulos.</title>
        <authorList>
            <person name="Jambeiro I.C.A."/>
            <person name="Lopes I.S."/>
            <person name="Aguiar E.R.G.R."/>
            <person name="Santos A.F.J."/>
            <person name="Dos Santos J.M.F."/>
            <person name="Gross E."/>
        </authorList>
    </citation>
    <scope>NUCLEOTIDE SEQUENCE [LARGE SCALE GENOMIC DNA]</scope>
    <source>
        <strain evidence="1 2">BRUESC1165</strain>
    </source>
</reference>
<evidence type="ECO:0000313" key="1">
    <source>
        <dbReference type="EMBL" id="MFC1459091.1"/>
    </source>
</evidence>
<accession>A0ABV6YD71</accession>
<proteinExistence type="predicted"/>
<organism evidence="1 2">
    <name type="scientific">Microvirga arabica</name>
    <dbReference type="NCBI Taxonomy" id="1128671"/>
    <lineage>
        <taxon>Bacteria</taxon>
        <taxon>Pseudomonadati</taxon>
        <taxon>Pseudomonadota</taxon>
        <taxon>Alphaproteobacteria</taxon>
        <taxon>Hyphomicrobiales</taxon>
        <taxon>Methylobacteriaceae</taxon>
        <taxon>Microvirga</taxon>
    </lineage>
</organism>
<dbReference type="EMBL" id="JBHOMY010000081">
    <property type="protein sequence ID" value="MFC1459091.1"/>
    <property type="molecule type" value="Genomic_DNA"/>
</dbReference>
<dbReference type="Proteomes" id="UP001593940">
    <property type="component" value="Unassembled WGS sequence"/>
</dbReference>
<dbReference type="RefSeq" id="WP_377030836.1">
    <property type="nucleotide sequence ID" value="NZ_JBHOMY010000081.1"/>
</dbReference>